<comment type="caution">
    <text evidence="1">The sequence shown here is derived from an EMBL/GenBank/DDBJ whole genome shotgun (WGS) entry which is preliminary data.</text>
</comment>
<dbReference type="AlphaFoldDB" id="A0A367LM74"/>
<name>A0A367LM74_9HYPO</name>
<evidence type="ECO:0000313" key="2">
    <source>
        <dbReference type="Proteomes" id="UP000253664"/>
    </source>
</evidence>
<gene>
    <name evidence="1" type="ORF">L249_3545</name>
</gene>
<sequence>MQRSAESYLRPYNRGDIYDKGRDLCDVRCLHRGRRLKIAAAAEAVEAEAEAAEAAALKAEDPLLLRLP</sequence>
<dbReference type="Proteomes" id="UP000253664">
    <property type="component" value="Unassembled WGS sequence"/>
</dbReference>
<dbReference type="EMBL" id="LKCN02000002">
    <property type="protein sequence ID" value="RCI15509.1"/>
    <property type="molecule type" value="Genomic_DNA"/>
</dbReference>
<reference evidence="1 2" key="1">
    <citation type="journal article" date="2015" name="BMC Genomics">
        <title>Insights from the genome of Ophiocordyceps polyrhachis-furcata to pathogenicity and host specificity in insect fungi.</title>
        <authorList>
            <person name="Wichadakul D."/>
            <person name="Kobmoo N."/>
            <person name="Ingsriswang S."/>
            <person name="Tangphatsornruang S."/>
            <person name="Chantasingh D."/>
            <person name="Luangsa-ard J.J."/>
            <person name="Eurwilaichitr L."/>
        </authorList>
    </citation>
    <scope>NUCLEOTIDE SEQUENCE [LARGE SCALE GENOMIC DNA]</scope>
    <source>
        <strain evidence="1 2">BCC 54312</strain>
    </source>
</reference>
<accession>A0A367LM74</accession>
<organism evidence="1 2">
    <name type="scientific">Ophiocordyceps polyrhachis-furcata BCC 54312</name>
    <dbReference type="NCBI Taxonomy" id="1330021"/>
    <lineage>
        <taxon>Eukaryota</taxon>
        <taxon>Fungi</taxon>
        <taxon>Dikarya</taxon>
        <taxon>Ascomycota</taxon>
        <taxon>Pezizomycotina</taxon>
        <taxon>Sordariomycetes</taxon>
        <taxon>Hypocreomycetidae</taxon>
        <taxon>Hypocreales</taxon>
        <taxon>Ophiocordycipitaceae</taxon>
        <taxon>Ophiocordyceps</taxon>
    </lineage>
</organism>
<proteinExistence type="predicted"/>
<protein>
    <submittedName>
        <fullName evidence="1">Uncharacterized protein</fullName>
    </submittedName>
</protein>
<keyword evidence="2" id="KW-1185">Reference proteome</keyword>
<evidence type="ECO:0000313" key="1">
    <source>
        <dbReference type="EMBL" id="RCI15509.1"/>
    </source>
</evidence>